<keyword evidence="5" id="KW-0963">Cytoplasm</keyword>
<dbReference type="Proteomes" id="UP000549882">
    <property type="component" value="Unassembled WGS sequence"/>
</dbReference>
<evidence type="ECO:0000313" key="13">
    <source>
        <dbReference type="Proteomes" id="UP000549882"/>
    </source>
</evidence>
<evidence type="ECO:0000256" key="5">
    <source>
        <dbReference type="ARBA" id="ARBA00022490"/>
    </source>
</evidence>
<evidence type="ECO:0000256" key="3">
    <source>
        <dbReference type="ARBA" id="ARBA00011890"/>
    </source>
</evidence>
<evidence type="ECO:0000256" key="10">
    <source>
        <dbReference type="ARBA" id="ARBA00031323"/>
    </source>
</evidence>
<proteinExistence type="inferred from homology"/>
<organism evidence="12 13">
    <name type="scientific">Rhizobium paranaense</name>
    <dbReference type="NCBI Taxonomy" id="1650438"/>
    <lineage>
        <taxon>Bacteria</taxon>
        <taxon>Pseudomonadati</taxon>
        <taxon>Pseudomonadota</taxon>
        <taxon>Alphaproteobacteria</taxon>
        <taxon>Hyphomicrobiales</taxon>
        <taxon>Rhizobiaceae</taxon>
        <taxon>Rhizobium/Agrobacterium group</taxon>
        <taxon>Rhizobium</taxon>
    </lineage>
</organism>
<dbReference type="GO" id="GO:0032259">
    <property type="term" value="P:methylation"/>
    <property type="evidence" value="ECO:0007669"/>
    <property type="project" value="UniProtKB-KW"/>
</dbReference>
<dbReference type="CDD" id="cd02440">
    <property type="entry name" value="AdoMet_MTases"/>
    <property type="match status" value="1"/>
</dbReference>
<comment type="caution">
    <text evidence="12">The sequence shown here is derived from an EMBL/GenBank/DDBJ whole genome shotgun (WGS) entry which is preliminary data.</text>
</comment>
<keyword evidence="6 12" id="KW-0489">Methyltransferase</keyword>
<evidence type="ECO:0000256" key="2">
    <source>
        <dbReference type="ARBA" id="ARBA00005369"/>
    </source>
</evidence>
<comment type="subcellular location">
    <subcellularLocation>
        <location evidence="1">Cytoplasm</location>
    </subcellularLocation>
</comment>
<dbReference type="GO" id="GO:0004719">
    <property type="term" value="F:protein-L-isoaspartate (D-aspartate) O-methyltransferase activity"/>
    <property type="evidence" value="ECO:0007669"/>
    <property type="project" value="UniProtKB-EC"/>
</dbReference>
<dbReference type="RefSeq" id="WP_245407470.1">
    <property type="nucleotide sequence ID" value="NZ_JACHBI010000003.1"/>
</dbReference>
<gene>
    <name evidence="12" type="ORF">GGD50_002126</name>
</gene>
<dbReference type="PANTHER" id="PTHR11579:SF0">
    <property type="entry name" value="PROTEIN-L-ISOASPARTATE(D-ASPARTATE) O-METHYLTRANSFERASE"/>
    <property type="match status" value="1"/>
</dbReference>
<dbReference type="Pfam" id="PF01135">
    <property type="entry name" value="PCMT"/>
    <property type="match status" value="1"/>
</dbReference>
<evidence type="ECO:0000313" key="12">
    <source>
        <dbReference type="EMBL" id="MBB5573513.1"/>
    </source>
</evidence>
<name>A0A7W9D0U4_9HYPH</name>
<dbReference type="EC" id="2.1.1.77" evidence="3"/>
<sequence length="286" mass="31341">MTANRRASLDEIRAFHAKMMVAASNSLDERLERIFELVPRETFLGPGPWLITVNRRYVETPSADPAFLYQNALVALDRTKGINNGEPFLHAAWIGFASPKSGETVIHIGAGTGYYTALLSMLVLPNGHVHAFEIEEDLASRARENLRPFEGISLIQGDATTLALPDADLIYMNAGAIAPPASWLKALRPGGRIIFPWQANKKAGIAVLITRTETGYTARPLMPSWFIPCVGASDLAECSKSPSVDDAWSIRRVWLTEDRAPDESAVAIYKDLWFSKAGDDEQSGNG</sequence>
<evidence type="ECO:0000256" key="11">
    <source>
        <dbReference type="ARBA" id="ARBA00031350"/>
    </source>
</evidence>
<keyword evidence="13" id="KW-1185">Reference proteome</keyword>
<dbReference type="PANTHER" id="PTHR11579">
    <property type="entry name" value="PROTEIN-L-ISOASPARTATE O-METHYLTRANSFERASE"/>
    <property type="match status" value="1"/>
</dbReference>
<evidence type="ECO:0000256" key="6">
    <source>
        <dbReference type="ARBA" id="ARBA00022603"/>
    </source>
</evidence>
<reference evidence="12 13" key="1">
    <citation type="submission" date="2020-08" db="EMBL/GenBank/DDBJ databases">
        <title>Genomic Encyclopedia of Type Strains, Phase IV (KMG-V): Genome sequencing to study the core and pangenomes of soil and plant-associated prokaryotes.</title>
        <authorList>
            <person name="Whitman W."/>
        </authorList>
    </citation>
    <scope>NUCLEOTIDE SEQUENCE [LARGE SCALE GENOMIC DNA]</scope>
    <source>
        <strain evidence="12 13">SEMIA 4064</strain>
    </source>
</reference>
<evidence type="ECO:0000256" key="8">
    <source>
        <dbReference type="ARBA" id="ARBA00022691"/>
    </source>
</evidence>
<dbReference type="InterPro" id="IPR000682">
    <property type="entry name" value="PCMT"/>
</dbReference>
<dbReference type="EMBL" id="JACHBI010000003">
    <property type="protein sequence ID" value="MBB5573513.1"/>
    <property type="molecule type" value="Genomic_DNA"/>
</dbReference>
<evidence type="ECO:0000256" key="4">
    <source>
        <dbReference type="ARBA" id="ARBA00013346"/>
    </source>
</evidence>
<evidence type="ECO:0000256" key="1">
    <source>
        <dbReference type="ARBA" id="ARBA00004496"/>
    </source>
</evidence>
<protein>
    <recommendedName>
        <fullName evidence="4">Protein-L-isoaspartate O-methyltransferase</fullName>
        <ecNumber evidence="3">2.1.1.77</ecNumber>
    </recommendedName>
    <alternativeName>
        <fullName evidence="11">L-isoaspartyl protein carboxyl methyltransferase</fullName>
    </alternativeName>
    <alternativeName>
        <fullName evidence="9">Protein L-isoaspartyl methyltransferase</fullName>
    </alternativeName>
    <alternativeName>
        <fullName evidence="10">Protein-beta-aspartate methyltransferase</fullName>
    </alternativeName>
</protein>
<evidence type="ECO:0000256" key="9">
    <source>
        <dbReference type="ARBA" id="ARBA00030757"/>
    </source>
</evidence>
<accession>A0A7W9D0U4</accession>
<dbReference type="InterPro" id="IPR029063">
    <property type="entry name" value="SAM-dependent_MTases_sf"/>
</dbReference>
<evidence type="ECO:0000256" key="7">
    <source>
        <dbReference type="ARBA" id="ARBA00022679"/>
    </source>
</evidence>
<dbReference type="SUPFAM" id="SSF53335">
    <property type="entry name" value="S-adenosyl-L-methionine-dependent methyltransferases"/>
    <property type="match status" value="1"/>
</dbReference>
<keyword evidence="7 12" id="KW-0808">Transferase</keyword>
<comment type="similarity">
    <text evidence="2">Belongs to the methyltransferase superfamily. L-isoaspartyl/D-aspartyl protein methyltransferase family.</text>
</comment>
<dbReference type="GO" id="GO:0005737">
    <property type="term" value="C:cytoplasm"/>
    <property type="evidence" value="ECO:0007669"/>
    <property type="project" value="UniProtKB-SubCell"/>
</dbReference>
<dbReference type="Gene3D" id="3.40.50.150">
    <property type="entry name" value="Vaccinia Virus protein VP39"/>
    <property type="match status" value="1"/>
</dbReference>
<keyword evidence="8" id="KW-0949">S-adenosyl-L-methionine</keyword>
<dbReference type="AlphaFoldDB" id="A0A7W9D0U4"/>